<name>A0A0F9R8R3_9ZZZZ</name>
<dbReference type="InterPro" id="IPR013320">
    <property type="entry name" value="ConA-like_dom_sf"/>
</dbReference>
<dbReference type="AlphaFoldDB" id="A0A0F9R8R3"/>
<accession>A0A0F9R8R3</accession>
<dbReference type="SUPFAM" id="SSF49899">
    <property type="entry name" value="Concanavalin A-like lectins/glucanases"/>
    <property type="match status" value="1"/>
</dbReference>
<dbReference type="Gene3D" id="2.60.120.200">
    <property type="match status" value="1"/>
</dbReference>
<evidence type="ECO:0008006" key="2">
    <source>
        <dbReference type="Google" id="ProtNLM"/>
    </source>
</evidence>
<dbReference type="Pfam" id="PF13385">
    <property type="entry name" value="Laminin_G_3"/>
    <property type="match status" value="1"/>
</dbReference>
<reference evidence="1" key="1">
    <citation type="journal article" date="2015" name="Nature">
        <title>Complex archaea that bridge the gap between prokaryotes and eukaryotes.</title>
        <authorList>
            <person name="Spang A."/>
            <person name="Saw J.H."/>
            <person name="Jorgensen S.L."/>
            <person name="Zaremba-Niedzwiedzka K."/>
            <person name="Martijn J."/>
            <person name="Lind A.E."/>
            <person name="van Eijk R."/>
            <person name="Schleper C."/>
            <person name="Guy L."/>
            <person name="Ettema T.J."/>
        </authorList>
    </citation>
    <scope>NUCLEOTIDE SEQUENCE</scope>
</reference>
<feature type="non-terminal residue" evidence="1">
    <location>
        <position position="1"/>
    </location>
</feature>
<dbReference type="EMBL" id="LAZR01000998">
    <property type="protein sequence ID" value="KKN52895.1"/>
    <property type="molecule type" value="Genomic_DNA"/>
</dbReference>
<proteinExistence type="predicted"/>
<sequence>YVYINRDDTLVVESREDRKGTRDLKTVTITGGFLLKEDGDFLLKEDGDKLIIDAAESVSFDNTMTDLEIEYGHGIINEANATVFPRKVGTLGVLFTLEQPIRIPAGVPIVVKGKYSDPVGGNPIHGTNMQTPTTPTDYLLTADEDGGGADLSASLTVGANFYADGVEFTLNSTVTGWLFKCNARGNSITKYNPVQSLFRDVNSINAYGTNSISIRQTYQDTIEVAQTVAEAAVESEREPDVEATAVRFMANESEKQMQAFLNLDVGDLVHIIEDKNEIDAYYYIYAVEYEITQGGIIDFAYRIKRTRSLQNGLTAIAIEFDGSSDEVVRFPAVPQMLGIEKTIIMQINLDVLSAGDKTILQITDGETLVGFNLLSIAGDPVNALLFQAREFEDDWLQYLTDNDTIAAATDYTVGVSYDSGSIYNRPTLYINGVKTAARVAKWNSGTRKETNNAFRVNVGSTDLGFDDFDGKIKNIRHYNRILSDTEHLFSHTGIVADGMVFQVPNVISERLADYIDQSLAESDKIVDNVFGVVGTPLNTPTGRTA</sequence>
<gene>
    <name evidence="1" type="ORF">LCGC14_0607570</name>
</gene>
<organism evidence="1">
    <name type="scientific">marine sediment metagenome</name>
    <dbReference type="NCBI Taxonomy" id="412755"/>
    <lineage>
        <taxon>unclassified sequences</taxon>
        <taxon>metagenomes</taxon>
        <taxon>ecological metagenomes</taxon>
    </lineage>
</organism>
<protein>
    <recommendedName>
        <fullName evidence="2">LamG-like jellyroll fold domain-containing protein</fullName>
    </recommendedName>
</protein>
<comment type="caution">
    <text evidence="1">The sequence shown here is derived from an EMBL/GenBank/DDBJ whole genome shotgun (WGS) entry which is preliminary data.</text>
</comment>
<evidence type="ECO:0000313" key="1">
    <source>
        <dbReference type="EMBL" id="KKN52895.1"/>
    </source>
</evidence>